<keyword evidence="1" id="KW-0812">Transmembrane</keyword>
<organism evidence="3">
    <name type="scientific">Medicago truncatula</name>
    <name type="common">Barrel medic</name>
    <name type="synonym">Medicago tribuloides</name>
    <dbReference type="NCBI Taxonomy" id="3880"/>
    <lineage>
        <taxon>Eukaryota</taxon>
        <taxon>Viridiplantae</taxon>
        <taxon>Streptophyta</taxon>
        <taxon>Embryophyta</taxon>
        <taxon>Tracheophyta</taxon>
        <taxon>Spermatophyta</taxon>
        <taxon>Magnoliopsida</taxon>
        <taxon>eudicotyledons</taxon>
        <taxon>Gunneridae</taxon>
        <taxon>Pentapetalae</taxon>
        <taxon>rosids</taxon>
        <taxon>fabids</taxon>
        <taxon>Fabales</taxon>
        <taxon>Fabaceae</taxon>
        <taxon>Papilionoideae</taxon>
        <taxon>50 kb inversion clade</taxon>
        <taxon>NPAAA clade</taxon>
        <taxon>Hologalegina</taxon>
        <taxon>IRL clade</taxon>
        <taxon>Trifolieae</taxon>
        <taxon>Medicago</taxon>
    </lineage>
</organism>
<dbReference type="InterPro" id="IPR009810">
    <property type="entry name" value="Nodulin_late_dom"/>
</dbReference>
<accession>A7KH71</accession>
<evidence type="ECO:0000313" key="3">
    <source>
        <dbReference type="EMBL" id="ABS31378.1"/>
    </source>
</evidence>
<name>A7KH71_MEDTR</name>
<dbReference type="Gramene" id="rna21386">
    <property type="protein sequence ID" value="RHN59360.1"/>
    <property type="gene ID" value="gene21386"/>
</dbReference>
<reference evidence="5" key="3">
    <citation type="submission" date="2012-05" db="EMBL/GenBank/DDBJ databases">
        <authorList>
            <person name="Krishnakumar V."/>
            <person name="Cheung F."/>
            <person name="Xiao Y."/>
            <person name="Chan A."/>
            <person name="Moskal W.A."/>
            <person name="Town C.D."/>
        </authorList>
    </citation>
    <scope>NUCLEOTIDE SEQUENCE</scope>
</reference>
<dbReference type="Pfam" id="PF07127">
    <property type="entry name" value="Nodulin_late"/>
    <property type="match status" value="1"/>
</dbReference>
<proteinExistence type="evidence at transcript level"/>
<dbReference type="PaxDb" id="3880-AES87433"/>
<feature type="domain" description="Late nodulin" evidence="2">
    <location>
        <begin position="1"/>
        <end position="57"/>
    </location>
</feature>
<dbReference type="Proteomes" id="UP000002051">
    <property type="component" value="Chromosome 4"/>
</dbReference>
<reference evidence="3" key="1">
    <citation type="journal article" date="2007" name="Mol. Plant Microbe Interact.">
        <title>Genomic organization and evolutionary insights on GRP and NCR genes, two large nodule-specific gene families in Medicago truncatula.</title>
        <authorList>
            <person name="Alunni B."/>
            <person name="Kevei Z."/>
            <person name="Redondo-Nieto M."/>
            <person name="Kondorosi A."/>
            <person name="Mergaert P."/>
            <person name="Kondorosi E."/>
        </authorList>
    </citation>
    <scope>NUCLEOTIDE SEQUENCE</scope>
</reference>
<sequence length="60" mass="6791">MVQTPKLVYVIVLLLSIFLGMTICNSSFSHFFEGACKSDKDCPKLHRSNVRCRKGQCVQI</sequence>
<evidence type="ECO:0000313" key="6">
    <source>
        <dbReference type="EMBL" id="RHN59360.1"/>
    </source>
</evidence>
<dbReference type="EMBL" id="PSQE01000004">
    <property type="protein sequence ID" value="RHN59360.1"/>
    <property type="molecule type" value="Genomic_DNA"/>
</dbReference>
<protein>
    <submittedName>
        <fullName evidence="4">Nodule Cysteine-Rich (NCR) secreted peptide</fullName>
    </submittedName>
    <submittedName>
        <fullName evidence="3">Nodule-specific cysteine-rich peptide 43</fullName>
    </submittedName>
    <submittedName>
        <fullName evidence="6">Putative Late nodulin</fullName>
    </submittedName>
</protein>
<gene>
    <name evidence="4" type="ordered locus">MTR_4g027000</name>
    <name evidence="6" type="ORF">MtrunA17_Chr4g0012481</name>
</gene>
<dbReference type="HOGENOM" id="CLU_181053_2_0_1"/>
<evidence type="ECO:0000313" key="8">
    <source>
        <dbReference type="Proteomes" id="UP000002051"/>
    </source>
</evidence>
<keyword evidence="1" id="KW-0472">Membrane</keyword>
<dbReference type="Proteomes" id="UP000265566">
    <property type="component" value="Chromosome 4"/>
</dbReference>
<dbReference type="EMBL" id="BT139910">
    <property type="protein sequence ID" value="AFK39705.1"/>
    <property type="molecule type" value="mRNA"/>
</dbReference>
<keyword evidence="1" id="KW-1133">Transmembrane helix</keyword>
<reference evidence="4 8" key="2">
    <citation type="journal article" date="2011" name="Nature">
        <title>The Medicago genome provides insight into the evolution of rhizobial symbioses.</title>
        <authorList>
            <person name="Young N.D."/>
            <person name="Debelle F."/>
            <person name="Oldroyd G.E."/>
            <person name="Geurts R."/>
            <person name="Cannon S.B."/>
            <person name="Udvardi M.K."/>
            <person name="Benedito V.A."/>
            <person name="Mayer K.F."/>
            <person name="Gouzy J."/>
            <person name="Schoof H."/>
            <person name="Van de Peer Y."/>
            <person name="Proost S."/>
            <person name="Cook D.R."/>
            <person name="Meyers B.C."/>
            <person name="Spannagl M."/>
            <person name="Cheung F."/>
            <person name="De Mita S."/>
            <person name="Krishnakumar V."/>
            <person name="Gundlach H."/>
            <person name="Zhou S."/>
            <person name="Mudge J."/>
            <person name="Bharti A.K."/>
            <person name="Murray J.D."/>
            <person name="Naoumkina M.A."/>
            <person name="Rosen B."/>
            <person name="Silverstein K.A."/>
            <person name="Tang H."/>
            <person name="Rombauts S."/>
            <person name="Zhao P.X."/>
            <person name="Zhou P."/>
            <person name="Barbe V."/>
            <person name="Bardou P."/>
            <person name="Bechner M."/>
            <person name="Bellec A."/>
            <person name="Berger A."/>
            <person name="Berges H."/>
            <person name="Bidwell S."/>
            <person name="Bisseling T."/>
            <person name="Choisne N."/>
            <person name="Couloux A."/>
            <person name="Denny R."/>
            <person name="Deshpande S."/>
            <person name="Dai X."/>
            <person name="Doyle J.J."/>
            <person name="Dudez A.M."/>
            <person name="Farmer A.D."/>
            <person name="Fouteau S."/>
            <person name="Franken C."/>
            <person name="Gibelin C."/>
            <person name="Gish J."/>
            <person name="Goldstein S."/>
            <person name="Gonzalez A.J."/>
            <person name="Green P.J."/>
            <person name="Hallab A."/>
            <person name="Hartog M."/>
            <person name="Hua A."/>
            <person name="Humphray S.J."/>
            <person name="Jeong D.H."/>
            <person name="Jing Y."/>
            <person name="Jocker A."/>
            <person name="Kenton S.M."/>
            <person name="Kim D.J."/>
            <person name="Klee K."/>
            <person name="Lai H."/>
            <person name="Lang C."/>
            <person name="Lin S."/>
            <person name="Macmil S.L."/>
            <person name="Magdelenat G."/>
            <person name="Matthews L."/>
            <person name="McCorrison J."/>
            <person name="Monaghan E.L."/>
            <person name="Mun J.H."/>
            <person name="Najar F.Z."/>
            <person name="Nicholson C."/>
            <person name="Noirot C."/>
            <person name="O'Bleness M."/>
            <person name="Paule C.R."/>
            <person name="Poulain J."/>
            <person name="Prion F."/>
            <person name="Qin B."/>
            <person name="Qu C."/>
            <person name="Retzel E.F."/>
            <person name="Riddle C."/>
            <person name="Sallet E."/>
            <person name="Samain S."/>
            <person name="Samson N."/>
            <person name="Sanders I."/>
            <person name="Saurat O."/>
            <person name="Scarpelli C."/>
            <person name="Schiex T."/>
            <person name="Segurens B."/>
            <person name="Severin A.J."/>
            <person name="Sherrier D.J."/>
            <person name="Shi R."/>
            <person name="Sims S."/>
            <person name="Singer S.R."/>
            <person name="Sinharoy S."/>
            <person name="Sterck L."/>
            <person name="Viollet A."/>
            <person name="Wang B.B."/>
            <person name="Wang K."/>
            <person name="Wang M."/>
            <person name="Wang X."/>
            <person name="Warfsmann J."/>
            <person name="Weissenbach J."/>
            <person name="White D.D."/>
            <person name="White J.D."/>
            <person name="Wiley G.B."/>
            <person name="Wincker P."/>
            <person name="Xing Y."/>
            <person name="Yang L."/>
            <person name="Yao Z."/>
            <person name="Ying F."/>
            <person name="Zhai J."/>
            <person name="Zhou L."/>
            <person name="Zuber A."/>
            <person name="Denarie J."/>
            <person name="Dixon R.A."/>
            <person name="May G.D."/>
            <person name="Schwartz D.C."/>
            <person name="Rogers J."/>
            <person name="Quetier F."/>
            <person name="Town C.D."/>
            <person name="Roe B.A."/>
        </authorList>
    </citation>
    <scope>NUCLEOTIDE SEQUENCE [LARGE SCALE GENOMIC DNA]</scope>
    <source>
        <strain evidence="4">A17</strain>
        <strain evidence="7 8">cv. Jemalong A17</strain>
    </source>
</reference>
<reference evidence="4 8" key="4">
    <citation type="journal article" date="2014" name="BMC Genomics">
        <title>An improved genome release (version Mt4.0) for the model legume Medicago truncatula.</title>
        <authorList>
            <person name="Tang H."/>
            <person name="Krishnakumar V."/>
            <person name="Bidwell S."/>
            <person name="Rosen B."/>
            <person name="Chan A."/>
            <person name="Zhou S."/>
            <person name="Gentzbittel L."/>
            <person name="Childs K.L."/>
            <person name="Yandell M."/>
            <person name="Gundlach H."/>
            <person name="Mayer K.F."/>
            <person name="Schwartz D.C."/>
            <person name="Town C.D."/>
        </authorList>
    </citation>
    <scope>GENOME REANNOTATION</scope>
    <source>
        <strain evidence="7 8">cv. Jemalong A17</strain>
    </source>
</reference>
<evidence type="ECO:0000313" key="7">
    <source>
        <dbReference type="EnsemblPlants" id="AES87433"/>
    </source>
</evidence>
<dbReference type="AlphaFoldDB" id="A7KH71"/>
<keyword evidence="8" id="KW-1185">Reference proteome</keyword>
<feature type="transmembrane region" description="Helical" evidence="1">
    <location>
        <begin position="7"/>
        <end position="28"/>
    </location>
</feature>
<reference evidence="6" key="6">
    <citation type="journal article" date="2018" name="Nat. Plants">
        <title>Whole-genome landscape of Medicago truncatula symbiotic genes.</title>
        <authorList>
            <person name="Pecrix Y."/>
            <person name="Gamas P."/>
            <person name="Carrere S."/>
        </authorList>
    </citation>
    <scope>NUCLEOTIDE SEQUENCE</scope>
    <source>
        <tissue evidence="6">Leaves</tissue>
    </source>
</reference>
<dbReference type="GO" id="GO:0046872">
    <property type="term" value="F:metal ion binding"/>
    <property type="evidence" value="ECO:0007669"/>
    <property type="project" value="InterPro"/>
</dbReference>
<evidence type="ECO:0000259" key="2">
    <source>
        <dbReference type="Pfam" id="PF07127"/>
    </source>
</evidence>
<reference evidence="7" key="5">
    <citation type="submission" date="2015-04" db="UniProtKB">
        <authorList>
            <consortium name="EnsemblPlants"/>
        </authorList>
    </citation>
    <scope>IDENTIFICATION</scope>
    <source>
        <strain evidence="7">cv. Jemalong A17</strain>
    </source>
</reference>
<dbReference type="EMBL" id="CM001220">
    <property type="protein sequence ID" value="AES87433.1"/>
    <property type="molecule type" value="Genomic_DNA"/>
</dbReference>
<dbReference type="EMBL" id="EF414292">
    <property type="protein sequence ID" value="ABS31378.1"/>
    <property type="molecule type" value="mRNA"/>
</dbReference>
<evidence type="ECO:0000313" key="5">
    <source>
        <dbReference type="EMBL" id="AFK39705.1"/>
    </source>
</evidence>
<evidence type="ECO:0000313" key="4">
    <source>
        <dbReference type="EMBL" id="AES87433.1"/>
    </source>
</evidence>
<dbReference type="EnsemblPlants" id="AES87433">
    <property type="protein sequence ID" value="AES87433"/>
    <property type="gene ID" value="MTR_4g027000"/>
</dbReference>
<evidence type="ECO:0000256" key="1">
    <source>
        <dbReference type="SAM" id="Phobius"/>
    </source>
</evidence>